<evidence type="ECO:0000256" key="2">
    <source>
        <dbReference type="ARBA" id="ARBA00022737"/>
    </source>
</evidence>
<dbReference type="InterPro" id="IPR001680">
    <property type="entry name" value="WD40_rpt"/>
</dbReference>
<accession>A0A553HIJ6</accession>
<dbReference type="Gene3D" id="2.130.10.10">
    <property type="entry name" value="YVTN repeat-like/Quinoprotein amine dehydrogenase"/>
    <property type="match status" value="1"/>
</dbReference>
<dbReference type="InterPro" id="IPR015943">
    <property type="entry name" value="WD40/YVTN_repeat-like_dom_sf"/>
</dbReference>
<dbReference type="PROSITE" id="PS50294">
    <property type="entry name" value="WD_REPEATS_REGION"/>
    <property type="match status" value="4"/>
</dbReference>
<protein>
    <submittedName>
        <fullName evidence="4">Uncharacterized protein</fullName>
    </submittedName>
</protein>
<evidence type="ECO:0000256" key="3">
    <source>
        <dbReference type="PROSITE-ProRule" id="PRU00221"/>
    </source>
</evidence>
<feature type="repeat" description="WD" evidence="3">
    <location>
        <begin position="122"/>
        <end position="161"/>
    </location>
</feature>
<dbReference type="PRINTS" id="PR00320">
    <property type="entry name" value="GPROTEINBRPT"/>
</dbReference>
<feature type="repeat" description="WD" evidence="3">
    <location>
        <begin position="202"/>
        <end position="241"/>
    </location>
</feature>
<name>A0A553HIJ6_9PEZI</name>
<keyword evidence="1 3" id="KW-0853">WD repeat</keyword>
<keyword evidence="2" id="KW-0677">Repeat</keyword>
<reference evidence="5" key="1">
    <citation type="submission" date="2019-06" db="EMBL/GenBank/DDBJ databases">
        <title>Draft genome sequence of the griseofulvin-producing fungus Xylaria cubensis strain G536.</title>
        <authorList>
            <person name="Mead M.E."/>
            <person name="Raja H.A."/>
            <person name="Steenwyk J.L."/>
            <person name="Knowles S.L."/>
            <person name="Oberlies N.H."/>
            <person name="Rokas A."/>
        </authorList>
    </citation>
    <scope>NUCLEOTIDE SEQUENCE [LARGE SCALE GENOMIC DNA]</scope>
    <source>
        <strain evidence="5">G536</strain>
    </source>
</reference>
<proteinExistence type="predicted"/>
<dbReference type="Pfam" id="PF00400">
    <property type="entry name" value="WD40"/>
    <property type="match status" value="4"/>
</dbReference>
<dbReference type="PROSITE" id="PS00678">
    <property type="entry name" value="WD_REPEATS_1"/>
    <property type="match status" value="2"/>
</dbReference>
<gene>
    <name evidence="4" type="ORF">FHL15_011351</name>
</gene>
<dbReference type="SMART" id="SM00320">
    <property type="entry name" value="WD40"/>
    <property type="match status" value="4"/>
</dbReference>
<organism evidence="4 5">
    <name type="scientific">Xylaria flabelliformis</name>
    <dbReference type="NCBI Taxonomy" id="2512241"/>
    <lineage>
        <taxon>Eukaryota</taxon>
        <taxon>Fungi</taxon>
        <taxon>Dikarya</taxon>
        <taxon>Ascomycota</taxon>
        <taxon>Pezizomycotina</taxon>
        <taxon>Sordariomycetes</taxon>
        <taxon>Xylariomycetidae</taxon>
        <taxon>Xylariales</taxon>
        <taxon>Xylariaceae</taxon>
        <taxon>Xylaria</taxon>
    </lineage>
</organism>
<feature type="repeat" description="WD" evidence="3">
    <location>
        <begin position="241"/>
        <end position="282"/>
    </location>
</feature>
<dbReference type="Proteomes" id="UP000319160">
    <property type="component" value="Unassembled WGS sequence"/>
</dbReference>
<comment type="caution">
    <text evidence="4">The sequence shown here is derived from an EMBL/GenBank/DDBJ whole genome shotgun (WGS) entry which is preliminary data.</text>
</comment>
<dbReference type="SUPFAM" id="SSF50978">
    <property type="entry name" value="WD40 repeat-like"/>
    <property type="match status" value="1"/>
</dbReference>
<dbReference type="InterPro" id="IPR019775">
    <property type="entry name" value="WD40_repeat_CS"/>
</dbReference>
<dbReference type="PANTHER" id="PTHR44436">
    <property type="entry name" value="F-BOX/WD REPEAT-CONTAINING PROTEIN 2"/>
    <property type="match status" value="1"/>
</dbReference>
<dbReference type="InterPro" id="IPR042627">
    <property type="entry name" value="FBXW2"/>
</dbReference>
<dbReference type="PROSITE" id="PS50082">
    <property type="entry name" value="WD_REPEATS_2"/>
    <property type="match status" value="4"/>
</dbReference>
<evidence type="ECO:0000313" key="4">
    <source>
        <dbReference type="EMBL" id="TRX87759.1"/>
    </source>
</evidence>
<dbReference type="PANTHER" id="PTHR44436:SF1">
    <property type="entry name" value="F-BOX_WD REPEAT-CONTAINING PROTEIN 2"/>
    <property type="match status" value="1"/>
</dbReference>
<dbReference type="InterPro" id="IPR036322">
    <property type="entry name" value="WD40_repeat_dom_sf"/>
</dbReference>
<evidence type="ECO:0000313" key="5">
    <source>
        <dbReference type="Proteomes" id="UP000319160"/>
    </source>
</evidence>
<sequence length="345" mass="39289">MTSYGTRCTNNTSTKNTRDAGGVFLCYRRRNNSNKRRIQILITLASGNEVRLFKRPGDSELESDVPYSHDSCLRPPTKRRRMLRHRALELHTTYTQPWKEVYKERMKVGINWNHGKYKATVLEGHTDSVTCLQIYNNLLVTRYYDASIRLWNLDSESLVRTFLGHSAGIRALQFGGSKIVSGSLDATIEIWNWQTGQCVLTLSSHNDALVGLDLTGKILASSSMDKTIKIWNFEGKEAFILRGHKDGVNSISMDVTSRILISVSDDFTLRLWDLDTRQCIRVFKGHCGQVQQALFSPIETEYSHLLESSPFADRPTHHKLLSYSDQVMATAFLLVMSGAYLLHMF</sequence>
<dbReference type="CDD" id="cd00200">
    <property type="entry name" value="WD40"/>
    <property type="match status" value="1"/>
</dbReference>
<evidence type="ECO:0000256" key="1">
    <source>
        <dbReference type="ARBA" id="ARBA00022574"/>
    </source>
</evidence>
<dbReference type="EMBL" id="VFLP01000125">
    <property type="protein sequence ID" value="TRX87759.1"/>
    <property type="molecule type" value="Genomic_DNA"/>
</dbReference>
<dbReference type="STRING" id="2512241.A0A553HIJ6"/>
<dbReference type="AlphaFoldDB" id="A0A553HIJ6"/>
<feature type="repeat" description="WD" evidence="3">
    <location>
        <begin position="162"/>
        <end position="201"/>
    </location>
</feature>
<dbReference type="InterPro" id="IPR020472">
    <property type="entry name" value="WD40_PAC1"/>
</dbReference>
<dbReference type="OrthoDB" id="5580488at2759"/>
<keyword evidence="5" id="KW-1185">Reference proteome</keyword>